<dbReference type="RefSeq" id="WP_168053230.1">
    <property type="nucleotide sequence ID" value="NZ_JAAOZT010000002.1"/>
</dbReference>
<dbReference type="AlphaFoldDB" id="A0A840RPP2"/>
<keyword evidence="3" id="KW-1185">Reference proteome</keyword>
<gene>
    <name evidence="2" type="ORF">HNR39_000748</name>
</gene>
<evidence type="ECO:0000313" key="3">
    <source>
        <dbReference type="Proteomes" id="UP000571084"/>
    </source>
</evidence>
<proteinExistence type="predicted"/>
<evidence type="ECO:0000256" key="1">
    <source>
        <dbReference type="SAM" id="Phobius"/>
    </source>
</evidence>
<dbReference type="EMBL" id="JACHHQ010000001">
    <property type="protein sequence ID" value="MBB5198938.1"/>
    <property type="molecule type" value="Genomic_DNA"/>
</dbReference>
<accession>A0A840RPP2</accession>
<protein>
    <submittedName>
        <fullName evidence="2">Uncharacterized protein</fullName>
    </submittedName>
</protein>
<comment type="caution">
    <text evidence="2">The sequence shown here is derived from an EMBL/GenBank/DDBJ whole genome shotgun (WGS) entry which is preliminary data.</text>
</comment>
<organism evidence="2 3">
    <name type="scientific">Glaciimonas immobilis</name>
    <dbReference type="NCBI Taxonomy" id="728004"/>
    <lineage>
        <taxon>Bacteria</taxon>
        <taxon>Pseudomonadati</taxon>
        <taxon>Pseudomonadota</taxon>
        <taxon>Betaproteobacteria</taxon>
        <taxon>Burkholderiales</taxon>
        <taxon>Oxalobacteraceae</taxon>
        <taxon>Glaciimonas</taxon>
    </lineage>
</organism>
<keyword evidence="1" id="KW-1133">Transmembrane helix</keyword>
<keyword evidence="1" id="KW-0472">Membrane</keyword>
<evidence type="ECO:0000313" key="2">
    <source>
        <dbReference type="EMBL" id="MBB5198938.1"/>
    </source>
</evidence>
<keyword evidence="1" id="KW-0812">Transmembrane</keyword>
<dbReference type="Proteomes" id="UP000571084">
    <property type="component" value="Unassembled WGS sequence"/>
</dbReference>
<sequence>MKHDFSLAKMILIIFAIIGVLATVGAVGMLIMHGSMMGKMGSAVGMANDCRGMMGGRR</sequence>
<name>A0A840RPP2_9BURK</name>
<feature type="transmembrane region" description="Helical" evidence="1">
    <location>
        <begin position="12"/>
        <end position="32"/>
    </location>
</feature>
<reference evidence="2 3" key="1">
    <citation type="submission" date="2020-08" db="EMBL/GenBank/DDBJ databases">
        <title>Genomic Encyclopedia of Type Strains, Phase IV (KMG-IV): sequencing the most valuable type-strain genomes for metagenomic binning, comparative biology and taxonomic classification.</title>
        <authorList>
            <person name="Goeker M."/>
        </authorList>
    </citation>
    <scope>NUCLEOTIDE SEQUENCE [LARGE SCALE GENOMIC DNA]</scope>
    <source>
        <strain evidence="2 3">DSM 23240</strain>
    </source>
</reference>